<dbReference type="InterPro" id="IPR032710">
    <property type="entry name" value="NTF2-like_dom_sf"/>
</dbReference>
<comment type="caution">
    <text evidence="1">The sequence shown here is derived from an EMBL/GenBank/DDBJ whole genome shotgun (WGS) entry which is preliminary data.</text>
</comment>
<dbReference type="Proteomes" id="UP000320431">
    <property type="component" value="Unassembled WGS sequence"/>
</dbReference>
<dbReference type="Gene3D" id="3.10.450.50">
    <property type="match status" value="1"/>
</dbReference>
<protein>
    <submittedName>
        <fullName evidence="1">Uncharacterized protein</fullName>
    </submittedName>
</protein>
<proteinExistence type="predicted"/>
<accession>A0A508B1C5</accession>
<organism evidence="1 2">
    <name type="scientific">Marilutibacter maris</name>
    <dbReference type="NCBI Taxonomy" id="1605891"/>
    <lineage>
        <taxon>Bacteria</taxon>
        <taxon>Pseudomonadati</taxon>
        <taxon>Pseudomonadota</taxon>
        <taxon>Gammaproteobacteria</taxon>
        <taxon>Lysobacterales</taxon>
        <taxon>Lysobacteraceae</taxon>
        <taxon>Marilutibacter</taxon>
    </lineage>
</organism>
<evidence type="ECO:0000313" key="1">
    <source>
        <dbReference type="EMBL" id="KAB8198535.1"/>
    </source>
</evidence>
<reference evidence="1 2" key="1">
    <citation type="submission" date="2019-10" db="EMBL/GenBank/DDBJ databases">
        <title>Lysobacter alkalisoli sp. nov., isolated from saline-alkaline soil.</title>
        <authorList>
            <person name="Sun J.-Q."/>
        </authorList>
    </citation>
    <scope>NUCLEOTIDE SEQUENCE [LARGE SCALE GENOMIC DNA]</scope>
    <source>
        <strain evidence="1 2">KCTC 42381</strain>
    </source>
</reference>
<sequence length="168" mass="18860">MTRHATATRLVVGPLVVGLVLGTLSLFPAVLAHAGDAHAGESSRAAVERRVREVTAAQNRATTRGANRDDVERLYAMYSADFVYEHPMMDDSYTRQQLLENHLAGVDEGRYERLTPEAYGYRIVGMMHGDDAVAVLRSNAQMEGQPPRMAVFEFRDGKVSRIREYWNY</sequence>
<dbReference type="Pfam" id="PF12680">
    <property type="entry name" value="SnoaL_2"/>
    <property type="match status" value="1"/>
</dbReference>
<dbReference type="InterPro" id="IPR037401">
    <property type="entry name" value="SnoaL-like"/>
</dbReference>
<dbReference type="EMBL" id="VICD02000015">
    <property type="protein sequence ID" value="KAB8198535.1"/>
    <property type="molecule type" value="Genomic_DNA"/>
</dbReference>
<evidence type="ECO:0000313" key="2">
    <source>
        <dbReference type="Proteomes" id="UP000320431"/>
    </source>
</evidence>
<dbReference type="RefSeq" id="WP_141480960.1">
    <property type="nucleotide sequence ID" value="NZ_VICD02000015.1"/>
</dbReference>
<dbReference type="SUPFAM" id="SSF54427">
    <property type="entry name" value="NTF2-like"/>
    <property type="match status" value="1"/>
</dbReference>
<gene>
    <name evidence="1" type="ORF">FKV24_001655</name>
</gene>
<dbReference type="AlphaFoldDB" id="A0A508B1C5"/>
<name>A0A508B1C5_9GAMM</name>